<organism evidence="4 5">
    <name type="scientific">Nakamurella flavida</name>
    <dbReference type="NCBI Taxonomy" id="363630"/>
    <lineage>
        <taxon>Bacteria</taxon>
        <taxon>Bacillati</taxon>
        <taxon>Actinomycetota</taxon>
        <taxon>Actinomycetes</taxon>
        <taxon>Nakamurellales</taxon>
        <taxon>Nakamurellaceae</taxon>
        <taxon>Nakamurella</taxon>
    </lineage>
</organism>
<dbReference type="EMBL" id="JAERWL010000010">
    <property type="protein sequence ID" value="MBM9477395.1"/>
    <property type="molecule type" value="Genomic_DNA"/>
</dbReference>
<reference evidence="4" key="1">
    <citation type="submission" date="2021-01" db="EMBL/GenBank/DDBJ databases">
        <title>KCTC 19127 draft genome.</title>
        <authorList>
            <person name="An D."/>
        </authorList>
    </citation>
    <scope>NUCLEOTIDE SEQUENCE</scope>
    <source>
        <strain evidence="4">KCTC 19127</strain>
    </source>
</reference>
<dbReference type="InterPro" id="IPR006530">
    <property type="entry name" value="YD"/>
</dbReference>
<feature type="region of interest" description="Disordered" evidence="1">
    <location>
        <begin position="726"/>
        <end position="881"/>
    </location>
</feature>
<feature type="compositionally biased region" description="Low complexity" evidence="1">
    <location>
        <begin position="842"/>
        <end position="854"/>
    </location>
</feature>
<feature type="compositionally biased region" description="Low complexity" evidence="1">
    <location>
        <begin position="989"/>
        <end position="1005"/>
    </location>
</feature>
<dbReference type="PANTHER" id="PTHR32305">
    <property type="match status" value="1"/>
</dbReference>
<evidence type="ECO:0000313" key="4">
    <source>
        <dbReference type="EMBL" id="MBM9477395.1"/>
    </source>
</evidence>
<keyword evidence="2" id="KW-0812">Transmembrane</keyword>
<protein>
    <recommendedName>
        <fullName evidence="3">PA14 domain-containing protein</fullName>
    </recommendedName>
</protein>
<feature type="domain" description="PA14" evidence="3">
    <location>
        <begin position="619"/>
        <end position="787"/>
    </location>
</feature>
<accession>A0A938YGR8</accession>
<keyword evidence="2" id="KW-1133">Transmembrane helix</keyword>
<feature type="compositionally biased region" description="Polar residues" evidence="1">
    <location>
        <begin position="826"/>
        <end position="838"/>
    </location>
</feature>
<feature type="transmembrane region" description="Helical" evidence="2">
    <location>
        <begin position="1459"/>
        <end position="1481"/>
    </location>
</feature>
<feature type="transmembrane region" description="Helical" evidence="2">
    <location>
        <begin position="1402"/>
        <end position="1421"/>
    </location>
</feature>
<comment type="caution">
    <text evidence="4">The sequence shown here is derived from an EMBL/GenBank/DDBJ whole genome shotgun (WGS) entry which is preliminary data.</text>
</comment>
<dbReference type="NCBIfam" id="TIGR03696">
    <property type="entry name" value="Rhs_assc_core"/>
    <property type="match status" value="1"/>
</dbReference>
<dbReference type="InterPro" id="IPR022385">
    <property type="entry name" value="Rhs_assc_core"/>
</dbReference>
<sequence length="1577" mass="157479">MGRNGERRDRPVGIERRGPAWARRGAQAVVIAVTASMVATGVSYAGPSGPAATPAVASAAAFTTAPGGDPTTLSWAGGTTAGGQAVPDQAHAVVTQTSGLATSLTPALQASTIQSGLYSFTVGNVATGTPVGQFTLSSSGSSVRIPAGKLSDGSAYQWSVTAPDGSVAGPFLFRVDTRRAGLQATDSIGALSVALGTGEVATAWTSQSVSSAAGTAAVGLSFEADQQASPGLPTGWAMTAGSASPYRSLTVDPGGAVDLHQVNGATITYRAAAGQAYLPVWGTGEQAPTATLSTVVRNGDGTWTVTDPDGTTTVFGATPDQPADANPVTAQVVSVTAPNGLGFGQTWSGGLLTAITDPVSGQQITLQYGPQSGTSPAGFVPAPAGMLSGVTFWDGSHARVLYVPGANGTVQIGRLVADSDAGPAASVTDYGWDAAGRLAVLRSPTAAAVLAAGVPGYQATGVTAQIGYDDQGRVDAVLAPAAAPGGVAVTRHYAYALTPADQADPAGTLQTTITQDGANPPAGFVQRVATDPVTLLPMSSWDADGRQATTTWDPATDHQLVTTASDGSTTTRTYDPVTGLLSKVVGPVRGTADGSTPTVTYGYDQTTTGQSNTSAGTTKPIKGLLTQYWANPSATGAPSATETGPQVNGAAVSSLAVNWPTPPVATTGGWSARMTGTWQVDAAGTDTVTAGPSGAAALWIDGVSCPGGTCTGVALTAGLHSVRIDLSEPSPTPGGAGSVSLAAAPTGQQPTPIPLDHLHPGTGRQTSTSTSDALDGTSPTTLTSTAAFGDAQVADPTTLTSPSGLTGTRSFEPVDPAKGQFGRETGLTSPAGDTTTLGSWGGAETATAPGTTTAVNQAGLTKTVSDPARSGSGAGPVVSTTYHDAAGRSDAVVTAEATVSTAYDPAGRPTTVTTTPTGADQPVSTLITQYDYQGDPLQTATTSTVHNGDGTTDTRTSITAVDLAGRTVFERDGWGTTSATTYDPVTGQAATTTTTSAPTDGAAPTVKTTSNTYNSDGTLHGTSVTTQPAGAPGSTVSATLTWAQNGDLQSVAESNGAVTTYTTDADGRTSAVSTTTGDHQVLTDSRSFSPAGRVLAETLATPGHQSAYSYRYDVDQRLTAATLTTDQTVSHTGWAYTYDADSNRTAQTVTNPDGSTATYSSTYDPAGSRLTGTTDPAVGALTYDTTAGSDLIGIGATHLAYDAEDQLVSVIDQQETTSYQRDAAGTIVARTSTPSTGAATTAATTERYTLDGLTLDNQNHLVQDVTTLPGGVTVSTPAAGVAVWSQDDLGGAAWVTLTATGTVTGTPALYDPFGQLLTGAPADGTVAGVTGPDLPGWGVGMTAVPTTGPTLLLDGARVYVPALGRFTTPDPQVGGSANPYDYANQEPITTIDPTGQSTLTDVVGAVVGTLVTGVLLLASAFVMQPEIAPATVVMGRATATLVSRALLRFMVGVRQVGSIASGALAGAALGTVGAAAGDAAAQLTGHLTQDTGWSWSKFGDAVASGAALGAVLGMVAGPMAAGVGNYSIRFIRCLGGRMPMGSLPMTPPVIRTASAALWNAMARGAAESPVGLVPASL</sequence>
<dbReference type="Proteomes" id="UP000663801">
    <property type="component" value="Unassembled WGS sequence"/>
</dbReference>
<feature type="region of interest" description="Disordered" evidence="1">
    <location>
        <begin position="596"/>
        <end position="617"/>
    </location>
</feature>
<evidence type="ECO:0000259" key="3">
    <source>
        <dbReference type="PROSITE" id="PS51820"/>
    </source>
</evidence>
<dbReference type="Gene3D" id="2.180.10.10">
    <property type="entry name" value="RHS repeat-associated core"/>
    <property type="match status" value="2"/>
</dbReference>
<gene>
    <name evidence="4" type="ORF">JL107_13155</name>
</gene>
<proteinExistence type="predicted"/>
<name>A0A938YGR8_9ACTN</name>
<feature type="region of interest" description="Disordered" evidence="1">
    <location>
        <begin position="989"/>
        <end position="1014"/>
    </location>
</feature>
<dbReference type="PANTHER" id="PTHR32305:SF15">
    <property type="entry name" value="PROTEIN RHSA-RELATED"/>
    <property type="match status" value="1"/>
</dbReference>
<keyword evidence="5" id="KW-1185">Reference proteome</keyword>
<evidence type="ECO:0000256" key="1">
    <source>
        <dbReference type="SAM" id="MobiDB-lite"/>
    </source>
</evidence>
<feature type="compositionally biased region" description="Polar residues" evidence="1">
    <location>
        <begin position="855"/>
        <end position="864"/>
    </location>
</feature>
<keyword evidence="2" id="KW-0472">Membrane</keyword>
<feature type="compositionally biased region" description="Polar residues" evidence="1">
    <location>
        <begin position="763"/>
        <end position="786"/>
    </location>
</feature>
<dbReference type="InterPro" id="IPR037524">
    <property type="entry name" value="PA14/GLEYA"/>
</dbReference>
<dbReference type="NCBIfam" id="TIGR01643">
    <property type="entry name" value="YD_repeat_2x"/>
    <property type="match status" value="1"/>
</dbReference>
<evidence type="ECO:0000256" key="2">
    <source>
        <dbReference type="SAM" id="Phobius"/>
    </source>
</evidence>
<feature type="compositionally biased region" description="Low complexity" evidence="1">
    <location>
        <begin position="796"/>
        <end position="808"/>
    </location>
</feature>
<feature type="transmembrane region" description="Helical" evidence="2">
    <location>
        <begin position="1501"/>
        <end position="1528"/>
    </location>
</feature>
<dbReference type="RefSeq" id="WP_205257507.1">
    <property type="nucleotide sequence ID" value="NZ_BAAAPV010000003.1"/>
</dbReference>
<dbReference type="InterPro" id="IPR050708">
    <property type="entry name" value="T6SS_VgrG/RHS"/>
</dbReference>
<dbReference type="PROSITE" id="PS51820">
    <property type="entry name" value="PA14"/>
    <property type="match status" value="1"/>
</dbReference>
<evidence type="ECO:0000313" key="5">
    <source>
        <dbReference type="Proteomes" id="UP000663801"/>
    </source>
</evidence>